<dbReference type="PROSITE" id="PS00101">
    <property type="entry name" value="HEXAPEP_TRANSFERASES"/>
    <property type="match status" value="1"/>
</dbReference>
<protein>
    <recommendedName>
        <fullName evidence="3">Acetyltransferase</fullName>
    </recommendedName>
</protein>
<accession>A0A382BXQ9</accession>
<dbReference type="EMBL" id="UINC01031792">
    <property type="protein sequence ID" value="SVB18389.1"/>
    <property type="molecule type" value="Genomic_DNA"/>
</dbReference>
<name>A0A382BXQ9_9ZZZZ</name>
<evidence type="ECO:0000313" key="2">
    <source>
        <dbReference type="EMBL" id="SVB18389.1"/>
    </source>
</evidence>
<gene>
    <name evidence="2" type="ORF">METZ01_LOCUS171243</name>
</gene>
<dbReference type="Gene3D" id="2.160.10.10">
    <property type="entry name" value="Hexapeptide repeat proteins"/>
    <property type="match status" value="1"/>
</dbReference>
<dbReference type="GO" id="GO:0016740">
    <property type="term" value="F:transferase activity"/>
    <property type="evidence" value="ECO:0007669"/>
    <property type="project" value="UniProtKB-KW"/>
</dbReference>
<dbReference type="Pfam" id="PF00132">
    <property type="entry name" value="Hexapep"/>
    <property type="match status" value="1"/>
</dbReference>
<keyword evidence="1" id="KW-0808">Transferase</keyword>
<dbReference type="InterPro" id="IPR001451">
    <property type="entry name" value="Hexapep"/>
</dbReference>
<dbReference type="InterPro" id="IPR011004">
    <property type="entry name" value="Trimer_LpxA-like_sf"/>
</dbReference>
<evidence type="ECO:0000256" key="1">
    <source>
        <dbReference type="ARBA" id="ARBA00022679"/>
    </source>
</evidence>
<dbReference type="CDD" id="cd04647">
    <property type="entry name" value="LbH_MAT_like"/>
    <property type="match status" value="1"/>
</dbReference>
<dbReference type="AlphaFoldDB" id="A0A382BXQ9"/>
<dbReference type="InterPro" id="IPR051159">
    <property type="entry name" value="Hexapeptide_acetyltransf"/>
</dbReference>
<organism evidence="2">
    <name type="scientific">marine metagenome</name>
    <dbReference type="NCBI Taxonomy" id="408172"/>
    <lineage>
        <taxon>unclassified sequences</taxon>
        <taxon>metagenomes</taxon>
        <taxon>ecological metagenomes</taxon>
    </lineage>
</organism>
<evidence type="ECO:0008006" key="3">
    <source>
        <dbReference type="Google" id="ProtNLM"/>
    </source>
</evidence>
<dbReference type="PANTHER" id="PTHR23416">
    <property type="entry name" value="SIALIC ACID SYNTHASE-RELATED"/>
    <property type="match status" value="1"/>
</dbReference>
<reference evidence="2" key="1">
    <citation type="submission" date="2018-05" db="EMBL/GenBank/DDBJ databases">
        <authorList>
            <person name="Lanie J.A."/>
            <person name="Ng W.-L."/>
            <person name="Kazmierczak K.M."/>
            <person name="Andrzejewski T.M."/>
            <person name="Davidsen T.M."/>
            <person name="Wayne K.J."/>
            <person name="Tettelin H."/>
            <person name="Glass J.I."/>
            <person name="Rusch D."/>
            <person name="Podicherti R."/>
            <person name="Tsui H.-C.T."/>
            <person name="Winkler M.E."/>
        </authorList>
    </citation>
    <scope>NUCLEOTIDE SEQUENCE</scope>
</reference>
<sequence>MAKSITYRFISKLGINLSSGEYENITFIGAIRRGLSGYFKTILLKYCMYSVLLSPLNYRLIRPYLWKKMGCKVGKNVFIGYGVWLDFNYAHLIEIGDNVHITNMCLLLCHQRDIDQYSVGDDSSTLPYKKDKIIIEDGVMIGMNTTIMPGVRIGKGSIIGAKSLVVEDIPSWAIAAGNPAKIIKSIEDNK</sequence>
<dbReference type="SUPFAM" id="SSF51161">
    <property type="entry name" value="Trimeric LpxA-like enzymes"/>
    <property type="match status" value="1"/>
</dbReference>
<proteinExistence type="predicted"/>
<dbReference type="InterPro" id="IPR018357">
    <property type="entry name" value="Hexapep_transf_CS"/>
</dbReference>